<dbReference type="Proteomes" id="UP001642360">
    <property type="component" value="Unassembled WGS sequence"/>
</dbReference>
<dbReference type="Pfam" id="PF09741">
    <property type="entry name" value="DUF2045"/>
    <property type="match status" value="1"/>
</dbReference>
<organism evidence="1 2">
    <name type="scientific">Ilex paraguariensis</name>
    <name type="common">yerba mate</name>
    <dbReference type="NCBI Taxonomy" id="185542"/>
    <lineage>
        <taxon>Eukaryota</taxon>
        <taxon>Viridiplantae</taxon>
        <taxon>Streptophyta</taxon>
        <taxon>Embryophyta</taxon>
        <taxon>Tracheophyta</taxon>
        <taxon>Spermatophyta</taxon>
        <taxon>Magnoliopsida</taxon>
        <taxon>eudicotyledons</taxon>
        <taxon>Gunneridae</taxon>
        <taxon>Pentapetalae</taxon>
        <taxon>asterids</taxon>
        <taxon>campanulids</taxon>
        <taxon>Aquifoliales</taxon>
        <taxon>Aquifoliaceae</taxon>
        <taxon>Ilex</taxon>
    </lineage>
</organism>
<gene>
    <name evidence="1" type="ORF">ILEXP_LOCUS11302</name>
</gene>
<dbReference type="AlphaFoldDB" id="A0ABC8RF30"/>
<keyword evidence="2" id="KW-1185">Reference proteome</keyword>
<accession>A0ABC8RF30</accession>
<sequence>MLKTNMLGGGGENPPRFELLSMVRKHSNLLGKTTVDEQDASDVEMDPRFWHDVIDLYFIRGKESRGRQDDDLIFFVRKMSLHGYGFNDNVEGNSPYFVRRWAPKLDNLFSESSVDVDWRRSFYLNLIAHTSFSVTVAICSHQVLRNYQSGQDTPLSPIYKVLSTLMVAEVSKIFG</sequence>
<evidence type="ECO:0000313" key="1">
    <source>
        <dbReference type="EMBL" id="CAK9143585.1"/>
    </source>
</evidence>
<dbReference type="EMBL" id="CAUOFW020001314">
    <property type="protein sequence ID" value="CAK9143585.1"/>
    <property type="molecule type" value="Genomic_DNA"/>
</dbReference>
<dbReference type="PANTHER" id="PTHR21477">
    <property type="entry name" value="ZGC:172139"/>
    <property type="match status" value="1"/>
</dbReference>
<reference evidence="1 2" key="1">
    <citation type="submission" date="2024-02" db="EMBL/GenBank/DDBJ databases">
        <authorList>
            <person name="Vignale AGUSTIN F."/>
            <person name="Sosa J E."/>
            <person name="Modenutti C."/>
        </authorList>
    </citation>
    <scope>NUCLEOTIDE SEQUENCE [LARGE SCALE GENOMIC DNA]</scope>
</reference>
<dbReference type="InterPro" id="IPR019141">
    <property type="entry name" value="DUF2045"/>
</dbReference>
<comment type="caution">
    <text evidence="1">The sequence shown here is derived from an EMBL/GenBank/DDBJ whole genome shotgun (WGS) entry which is preliminary data.</text>
</comment>
<proteinExistence type="predicted"/>
<evidence type="ECO:0000313" key="2">
    <source>
        <dbReference type="Proteomes" id="UP001642360"/>
    </source>
</evidence>
<dbReference type="PANTHER" id="PTHR21477:SF13">
    <property type="entry name" value="KIAA0930"/>
    <property type="match status" value="1"/>
</dbReference>
<name>A0ABC8RF30_9AQUA</name>
<protein>
    <submittedName>
        <fullName evidence="1">Uncharacterized protein</fullName>
    </submittedName>
</protein>